<dbReference type="InterPro" id="IPR002939">
    <property type="entry name" value="DnaJ_C"/>
</dbReference>
<proteinExistence type="predicted"/>
<dbReference type="GO" id="GO:0006457">
    <property type="term" value="P:protein folding"/>
    <property type="evidence" value="ECO:0007669"/>
    <property type="project" value="InterPro"/>
</dbReference>
<dbReference type="FunFam" id="2.60.260.20:FF:000015">
    <property type="entry name" value="Heat shock protein 40"/>
    <property type="match status" value="1"/>
</dbReference>
<gene>
    <name evidence="3" type="ORF">GSMUA_93600.1</name>
</gene>
<accession>A0A8D6ZP51</accession>
<dbReference type="PANTHER" id="PTHR24078:SF522">
    <property type="entry name" value="DNAJ CHAPERONE C-TERMINAL DOMAIN-CONTAINING PROTEIN"/>
    <property type="match status" value="1"/>
</dbReference>
<dbReference type="Gene3D" id="2.60.260.20">
    <property type="entry name" value="Urease metallochaperone UreE, N-terminal domain"/>
    <property type="match status" value="2"/>
</dbReference>
<organism evidence="3">
    <name type="scientific">Musa acuminata subsp. malaccensis</name>
    <name type="common">Wild banana</name>
    <name type="synonym">Musa malaccensis</name>
    <dbReference type="NCBI Taxonomy" id="214687"/>
    <lineage>
        <taxon>Eukaryota</taxon>
        <taxon>Viridiplantae</taxon>
        <taxon>Streptophyta</taxon>
        <taxon>Embryophyta</taxon>
        <taxon>Tracheophyta</taxon>
        <taxon>Spermatophyta</taxon>
        <taxon>Magnoliopsida</taxon>
        <taxon>Liliopsida</taxon>
        <taxon>Zingiberales</taxon>
        <taxon>Musaceae</taxon>
        <taxon>Musa</taxon>
    </lineage>
</organism>
<evidence type="ECO:0000313" key="3">
    <source>
        <dbReference type="EMBL" id="CAG1833439.1"/>
    </source>
</evidence>
<dbReference type="CDD" id="cd10747">
    <property type="entry name" value="DnaJ_C"/>
    <property type="match status" value="1"/>
</dbReference>
<name>A0A8D6ZP51_MUSAM</name>
<dbReference type="PANTHER" id="PTHR24078">
    <property type="entry name" value="DNAJ HOMOLOG SUBFAMILY C MEMBER"/>
    <property type="match status" value="1"/>
</dbReference>
<dbReference type="SUPFAM" id="SSF49493">
    <property type="entry name" value="HSP40/DnaJ peptide-binding domain"/>
    <property type="match status" value="1"/>
</dbReference>
<dbReference type="AlphaFoldDB" id="A0A8D6ZP51"/>
<dbReference type="GO" id="GO:0051082">
    <property type="term" value="F:unfolded protein binding"/>
    <property type="evidence" value="ECO:0007669"/>
    <property type="project" value="InterPro"/>
</dbReference>
<reference evidence="3" key="1">
    <citation type="submission" date="2021-03" db="EMBL/GenBank/DDBJ databases">
        <authorList>
            <consortium name="Genoscope - CEA"/>
            <person name="William W."/>
        </authorList>
    </citation>
    <scope>NUCLEOTIDE SEQUENCE</scope>
    <source>
        <strain evidence="3">Doubled-haploid Pahang</strain>
    </source>
</reference>
<dbReference type="EMBL" id="HG996472">
    <property type="protein sequence ID" value="CAG1833439.1"/>
    <property type="molecule type" value="Genomic_DNA"/>
</dbReference>
<evidence type="ECO:0000256" key="1">
    <source>
        <dbReference type="ARBA" id="ARBA00023186"/>
    </source>
</evidence>
<protein>
    <submittedName>
        <fullName evidence="3">(wild Malaysian banana) hypothetical protein</fullName>
    </submittedName>
</protein>
<sequence>MMPTGGPRPPSVERKLGCTLEELCRGCKKEVKFTRDIVTDNGLIVCKEETQTIWIKPGWKKGTKITFEGKGDERPGSYPADIVFVISEKEHPNFKRVGNDLVLKAEVPLVNALTGWSFSFCLPTGEKMSCSFQDEIIYPLCKRTVPHSKNSVLSAL</sequence>
<dbReference type="InterPro" id="IPR008971">
    <property type="entry name" value="HSP40/DnaJ_pept-bd"/>
</dbReference>
<evidence type="ECO:0000259" key="2">
    <source>
        <dbReference type="Pfam" id="PF01556"/>
    </source>
</evidence>
<dbReference type="InterPro" id="IPR051339">
    <property type="entry name" value="DnaJ_subfamily_B"/>
</dbReference>
<feature type="domain" description="Chaperone DnaJ C-terminal" evidence="2">
    <location>
        <begin position="13"/>
        <end position="120"/>
    </location>
</feature>
<dbReference type="Pfam" id="PF01556">
    <property type="entry name" value="DnaJ_C"/>
    <property type="match status" value="1"/>
</dbReference>
<keyword evidence="1" id="KW-0143">Chaperone</keyword>